<proteinExistence type="predicted"/>
<dbReference type="Proteomes" id="UP001272242">
    <property type="component" value="Unassembled WGS sequence"/>
</dbReference>
<dbReference type="InterPro" id="IPR018977">
    <property type="entry name" value="NurA_domain"/>
</dbReference>
<accession>A0ABU5FA16</accession>
<feature type="domain" description="NurA" evidence="1">
    <location>
        <begin position="26"/>
        <end position="331"/>
    </location>
</feature>
<dbReference type="RefSeq" id="WP_320688981.1">
    <property type="nucleotide sequence ID" value="NZ_JAXBLV010000221.1"/>
</dbReference>
<comment type="caution">
    <text evidence="2">The sequence shown here is derived from an EMBL/GenBank/DDBJ whole genome shotgun (WGS) entry which is preliminary data.</text>
</comment>
<evidence type="ECO:0000313" key="3">
    <source>
        <dbReference type="Proteomes" id="UP001272242"/>
    </source>
</evidence>
<name>A0ABU5FA16_9BACT</name>
<protein>
    <submittedName>
        <fullName evidence="2">DNA double-strand break repair nuclease NurA</fullName>
    </submittedName>
</protein>
<evidence type="ECO:0000259" key="1">
    <source>
        <dbReference type="SMART" id="SM00933"/>
    </source>
</evidence>
<gene>
    <name evidence="2" type="ORF">R5W23_004153</name>
</gene>
<keyword evidence="3" id="KW-1185">Reference proteome</keyword>
<reference evidence="3" key="1">
    <citation type="journal article" date="2023" name="Mar. Drugs">
        <title>Gemmata algarum, a Novel Planctomycete Isolated from an Algal Mat, Displays Antimicrobial Activity.</title>
        <authorList>
            <person name="Kumar G."/>
            <person name="Kallscheuer N."/>
            <person name="Kashif M."/>
            <person name="Ahamad S."/>
            <person name="Jagadeeshwari U."/>
            <person name="Pannikurungottu S."/>
            <person name="Haufschild T."/>
            <person name="Kabuu M."/>
            <person name="Sasikala C."/>
            <person name="Jogler C."/>
            <person name="Ramana C."/>
        </authorList>
    </citation>
    <scope>NUCLEOTIDE SEQUENCE [LARGE SCALE GENOMIC DNA]</scope>
    <source>
        <strain evidence="3">JC673</strain>
    </source>
</reference>
<organism evidence="2 3">
    <name type="scientific">Gemmata algarum</name>
    <dbReference type="NCBI Taxonomy" id="2975278"/>
    <lineage>
        <taxon>Bacteria</taxon>
        <taxon>Pseudomonadati</taxon>
        <taxon>Planctomycetota</taxon>
        <taxon>Planctomycetia</taxon>
        <taxon>Gemmatales</taxon>
        <taxon>Gemmataceae</taxon>
        <taxon>Gemmata</taxon>
    </lineage>
</organism>
<dbReference type="SMART" id="SM00933">
    <property type="entry name" value="NurA"/>
    <property type="match status" value="1"/>
</dbReference>
<evidence type="ECO:0000313" key="2">
    <source>
        <dbReference type="EMBL" id="MDY3562679.1"/>
    </source>
</evidence>
<dbReference type="EMBL" id="JAXBLV010000221">
    <property type="protein sequence ID" value="MDY3562679.1"/>
    <property type="molecule type" value="Genomic_DNA"/>
</dbReference>
<sequence>MPPRDAGRICQVEINHGEFWPTLRGKRVGFIDGGVANLEAVGAAPVAIRVGSYTVIPGDTGDQREQFRFERQLIGELFSTSATQQGFFDDLSEDPAPLRDVARFCLEVAGAQAAATTNPPPDWLLLHGPLVNPVAMYDRVPNFSTDGLNSLLPAAEVTGRTGKHTHFISVYRRQLELLRDSAARVCGVVERASGSRLVASTLLNELAEAGHIDASFRDYAGARLNEYRIADALLFQVVLEPGEYLQPVTIDRNDVRRAPTEWQEFIGAYPKPRVSFVNVSDVAQPLRVECFDKLPADEYPALFGLVVHSARLLPRYAFPAGLDIVDKHAKLPDWLAKPINSRLATQMLRKAIEVANKEGEPRLLTAMWQLLAGTTRDFFFRPKA</sequence>